<dbReference type="RefSeq" id="WP_266087759.1">
    <property type="nucleotide sequence ID" value="NZ_RKLV01000008.1"/>
</dbReference>
<comment type="caution">
    <text evidence="3">The sequence shown here is derived from an EMBL/GenBank/DDBJ whole genome shotgun (WGS) entry which is preliminary data.</text>
</comment>
<dbReference type="Gene3D" id="3.30.1190.10">
    <property type="entry name" value="DNA-binding protein Tfx superfamily, archaea"/>
    <property type="match status" value="1"/>
</dbReference>
<dbReference type="Pfam" id="PF14601">
    <property type="entry name" value="TFX_C"/>
    <property type="match status" value="1"/>
</dbReference>
<name>A0A9Q4GH54_9EURY</name>
<accession>A0A9Q4GH54</accession>
<feature type="domain" description="RNA polymerase sigma-70 region 4" evidence="1">
    <location>
        <begin position="11"/>
        <end position="54"/>
    </location>
</feature>
<dbReference type="EMBL" id="RKLV01000008">
    <property type="protein sequence ID" value="MCX2819472.1"/>
    <property type="molecule type" value="Genomic_DNA"/>
</dbReference>
<evidence type="ECO:0000313" key="4">
    <source>
        <dbReference type="Proteomes" id="UP001149411"/>
    </source>
</evidence>
<sequence length="140" mass="15811">MELPDTDGTFLTERQARVLSMRHEGMTQREIADDFGTTTANVSMIESTAEENVKKARRTVELAKRIRTPDRVQVSTGDHIDEVVETVYDVGDVRGVSIGYSRPELYTHIYTTLSDLFDGERFNGSVEIGVTDDGEVEFYR</sequence>
<organism evidence="3 4">
    <name type="scientific">Halorutilus salinus</name>
    <dbReference type="NCBI Taxonomy" id="2487751"/>
    <lineage>
        <taxon>Archaea</taxon>
        <taxon>Methanobacteriati</taxon>
        <taxon>Methanobacteriota</taxon>
        <taxon>Stenosarchaea group</taxon>
        <taxon>Halobacteria</taxon>
        <taxon>Halorutilales</taxon>
        <taxon>Halorutilaceae</taxon>
        <taxon>Halorutilus</taxon>
    </lineage>
</organism>
<keyword evidence="4" id="KW-1185">Reference proteome</keyword>
<dbReference type="InterPro" id="IPR007630">
    <property type="entry name" value="RNA_pol_sigma70_r4"/>
</dbReference>
<dbReference type="SUPFAM" id="SSF89915">
    <property type="entry name" value="DNA-binding protein Tfx"/>
    <property type="match status" value="1"/>
</dbReference>
<dbReference type="Proteomes" id="UP001149411">
    <property type="component" value="Unassembled WGS sequence"/>
</dbReference>
<evidence type="ECO:0000313" key="3">
    <source>
        <dbReference type="EMBL" id="MCX2819472.1"/>
    </source>
</evidence>
<dbReference type="Pfam" id="PF04545">
    <property type="entry name" value="Sigma70_r4"/>
    <property type="match status" value="1"/>
</dbReference>
<dbReference type="AlphaFoldDB" id="A0A9Q4GH54"/>
<dbReference type="InterPro" id="IPR029291">
    <property type="entry name" value="Tfx_C"/>
</dbReference>
<dbReference type="GO" id="GO:0003700">
    <property type="term" value="F:DNA-binding transcription factor activity"/>
    <property type="evidence" value="ECO:0007669"/>
    <property type="project" value="InterPro"/>
</dbReference>
<reference evidence="3" key="1">
    <citation type="submission" date="2022-09" db="EMBL/GenBank/DDBJ databases">
        <title>Haloadaptaus new haloarchaeum isolated from saline soil.</title>
        <authorList>
            <person name="Duran-Viseras A."/>
            <person name="Sanchez-Porro C."/>
            <person name="Ventosa A."/>
        </authorList>
    </citation>
    <scope>NUCLEOTIDE SEQUENCE</scope>
    <source>
        <strain evidence="3">F3-133</strain>
    </source>
</reference>
<dbReference type="InterPro" id="IPR004645">
    <property type="entry name" value="Tfx_DNA-bd_arc"/>
</dbReference>
<feature type="domain" description="DNA binding protein Tfx C-terminal" evidence="2">
    <location>
        <begin position="56"/>
        <end position="138"/>
    </location>
</feature>
<dbReference type="InterPro" id="IPR036657">
    <property type="entry name" value="Tfx_DNA-bd_sf_arc"/>
</dbReference>
<dbReference type="NCBIfam" id="TIGR00721">
    <property type="entry name" value="tfx"/>
    <property type="match status" value="1"/>
</dbReference>
<evidence type="ECO:0000259" key="1">
    <source>
        <dbReference type="Pfam" id="PF04545"/>
    </source>
</evidence>
<evidence type="ECO:0000259" key="2">
    <source>
        <dbReference type="Pfam" id="PF14601"/>
    </source>
</evidence>
<protein>
    <submittedName>
        <fullName evidence="3">Tfx family DNA-binding protein</fullName>
    </submittedName>
</protein>
<dbReference type="GO" id="GO:0003677">
    <property type="term" value="F:DNA binding"/>
    <property type="evidence" value="ECO:0007669"/>
    <property type="project" value="UniProtKB-KW"/>
</dbReference>
<proteinExistence type="predicted"/>
<keyword evidence="3" id="KW-0238">DNA-binding</keyword>
<gene>
    <name evidence="3" type="ORF">EGH25_08930</name>
</gene>
<dbReference type="GO" id="GO:0006352">
    <property type="term" value="P:DNA-templated transcription initiation"/>
    <property type="evidence" value="ECO:0007669"/>
    <property type="project" value="InterPro"/>
</dbReference>